<dbReference type="GO" id="GO:0016787">
    <property type="term" value="F:hydrolase activity"/>
    <property type="evidence" value="ECO:0007669"/>
    <property type="project" value="UniProtKB-KW"/>
</dbReference>
<dbReference type="PROSITE" id="PS51194">
    <property type="entry name" value="HELICASE_CTER"/>
    <property type="match status" value="1"/>
</dbReference>
<keyword evidence="1" id="KW-0547">Nucleotide-binding</keyword>
<dbReference type="Pfam" id="PF00270">
    <property type="entry name" value="DEAD"/>
    <property type="match status" value="1"/>
</dbReference>
<keyword evidence="2" id="KW-0378">Hydrolase</keyword>
<dbReference type="PANTHER" id="PTHR12131:SF1">
    <property type="entry name" value="ATP-DEPENDENT RNA HELICASE SUPV3L1, MITOCHONDRIAL-RELATED"/>
    <property type="match status" value="1"/>
</dbReference>
<reference evidence="7" key="1">
    <citation type="journal article" date="2020" name="Nature">
        <title>Giant virus diversity and host interactions through global metagenomics.</title>
        <authorList>
            <person name="Schulz F."/>
            <person name="Roux S."/>
            <person name="Paez-Espino D."/>
            <person name="Jungbluth S."/>
            <person name="Walsh D.A."/>
            <person name="Denef V.J."/>
            <person name="McMahon K.D."/>
            <person name="Konstantinidis K.T."/>
            <person name="Eloe-Fadrosh E.A."/>
            <person name="Kyrpides N.C."/>
            <person name="Woyke T."/>
        </authorList>
    </citation>
    <scope>NUCLEOTIDE SEQUENCE</scope>
    <source>
        <strain evidence="7">GVMAG-M-3300010157-4</strain>
    </source>
</reference>
<dbReference type="GO" id="GO:0004386">
    <property type="term" value="F:helicase activity"/>
    <property type="evidence" value="ECO:0007669"/>
    <property type="project" value="UniProtKB-KW"/>
</dbReference>
<evidence type="ECO:0008006" key="8">
    <source>
        <dbReference type="Google" id="ProtNLM"/>
    </source>
</evidence>
<evidence type="ECO:0000259" key="5">
    <source>
        <dbReference type="PROSITE" id="PS51192"/>
    </source>
</evidence>
<dbReference type="InterPro" id="IPR011545">
    <property type="entry name" value="DEAD/DEAH_box_helicase_dom"/>
</dbReference>
<evidence type="ECO:0000256" key="2">
    <source>
        <dbReference type="ARBA" id="ARBA00022801"/>
    </source>
</evidence>
<dbReference type="GO" id="GO:0005524">
    <property type="term" value="F:ATP binding"/>
    <property type="evidence" value="ECO:0007669"/>
    <property type="project" value="UniProtKB-KW"/>
</dbReference>
<organism evidence="7">
    <name type="scientific">viral metagenome</name>
    <dbReference type="NCBI Taxonomy" id="1070528"/>
    <lineage>
        <taxon>unclassified sequences</taxon>
        <taxon>metagenomes</taxon>
        <taxon>organismal metagenomes</taxon>
    </lineage>
</organism>
<sequence length="874" mass="98194">MTTTNYDTHYESFSFPLSPFQKQAIQAIVDGSHALVCAPTGSGKTLPAEFAIRHFTGLGKRVIYCSPIKALSNQKMYEFGKKYGDTISFGLLTGDIKTNPGAQVLIMTTEILMNKLFLIETPLAPLISDLSGAPLTAGTGATPPSAQSLTFDIDLENDLGAVVFDEVHMINSPDRGHVWEKCIMMLPSHVQMVMLSATLDNPQRFANWVRGTGTKEVVLCQTHTRIVPLTHYVYLTTGEGFYKKLGDKEAERRIRDSVGKCRVIQDAANLFNVNTYRETANVLKLQFENRVFLKRKAVLNDLFAHLKASAMLPAITFVFSRKNVEMCAEELTVPLLDDDIAIAVIAAQCDSILRRLPNWREYAGLPEYQTLVRLLGRGIGIHHSGMIPVFREIVEFMIAEKRVVALFATESFAIGLDCPIKTAVFISLKKPDGGENMRYLLPHEYTQMAGRAGRRGLDTVGNVVLCANLFELPSVDTFKDVLSGRPQTLTSKFKIYYPMILNWLSRSRAAATIQDFVGFVEDSMLQDEIDAAERGLNQEIEEIEHTVCELEEGFIRLMTPKNTLAEYVALEERAIYAANKKRKEIDAEIKIMVTNFPELTRDLVHYRQFVQTNKLLVEKQKMLENNSKYVRGVVTNLVSVLLEQGILKVYEKVETSDMSASEDEVISDTSDDEVHRNDSVETCFILTEPKGIIASRIAEIHPVLLANVCPLLMDMDSVELAATLSLFTDVRVHEDIRIHPGFKYISDNHRLNDMLCEFNCIKEDLILCENHANIHMPDSGLDHHCYDIVDYVAAWCECDDEGQCRNIIRRLEEEAGVSVGDFSKALLKISTVSRELMAMCDAVKDDSMVEFAHRLSKIDGLVLKYIATNQSLYF</sequence>
<dbReference type="Gene3D" id="1.10.3380.30">
    <property type="match status" value="1"/>
</dbReference>
<feature type="domain" description="Helicase C-terminal" evidence="6">
    <location>
        <begin position="298"/>
        <end position="504"/>
    </location>
</feature>
<dbReference type="SUPFAM" id="SSF52540">
    <property type="entry name" value="P-loop containing nucleoside triphosphate hydrolases"/>
    <property type="match status" value="1"/>
</dbReference>
<dbReference type="GO" id="GO:0070478">
    <property type="term" value="P:nuclear-transcribed mRNA catabolic process, 3'-5' exonucleolytic nonsense-mediated decay"/>
    <property type="evidence" value="ECO:0007669"/>
    <property type="project" value="TreeGrafter"/>
</dbReference>
<dbReference type="AlphaFoldDB" id="A0A6C0B5T0"/>
<keyword evidence="3" id="KW-0347">Helicase</keyword>
<dbReference type="InterPro" id="IPR014001">
    <property type="entry name" value="Helicase_ATP-bd"/>
</dbReference>
<feature type="domain" description="Helicase ATP-binding" evidence="5">
    <location>
        <begin position="25"/>
        <end position="217"/>
    </location>
</feature>
<proteinExistence type="predicted"/>
<dbReference type="PANTHER" id="PTHR12131">
    <property type="entry name" value="ATP-DEPENDENT RNA AND DNA HELICASE"/>
    <property type="match status" value="1"/>
</dbReference>
<evidence type="ECO:0000256" key="3">
    <source>
        <dbReference type="ARBA" id="ARBA00022806"/>
    </source>
</evidence>
<name>A0A6C0B5T0_9ZZZZ</name>
<dbReference type="InterPro" id="IPR001650">
    <property type="entry name" value="Helicase_C-like"/>
</dbReference>
<dbReference type="GO" id="GO:0003676">
    <property type="term" value="F:nucleic acid binding"/>
    <property type="evidence" value="ECO:0007669"/>
    <property type="project" value="InterPro"/>
</dbReference>
<dbReference type="PROSITE" id="PS51192">
    <property type="entry name" value="HELICASE_ATP_BIND_1"/>
    <property type="match status" value="1"/>
</dbReference>
<dbReference type="GO" id="GO:0055087">
    <property type="term" value="C:Ski complex"/>
    <property type="evidence" value="ECO:0007669"/>
    <property type="project" value="TreeGrafter"/>
</dbReference>
<evidence type="ECO:0000313" key="7">
    <source>
        <dbReference type="EMBL" id="QHS87595.1"/>
    </source>
</evidence>
<dbReference type="EMBL" id="MN739083">
    <property type="protein sequence ID" value="QHS87595.1"/>
    <property type="molecule type" value="Genomic_DNA"/>
</dbReference>
<keyword evidence="4" id="KW-0067">ATP-binding</keyword>
<evidence type="ECO:0000259" key="6">
    <source>
        <dbReference type="PROSITE" id="PS51194"/>
    </source>
</evidence>
<dbReference type="Gene3D" id="3.40.50.300">
    <property type="entry name" value="P-loop containing nucleotide triphosphate hydrolases"/>
    <property type="match status" value="2"/>
</dbReference>
<evidence type="ECO:0000256" key="1">
    <source>
        <dbReference type="ARBA" id="ARBA00022741"/>
    </source>
</evidence>
<protein>
    <recommendedName>
        <fullName evidence="8">Helicase</fullName>
    </recommendedName>
</protein>
<dbReference type="InterPro" id="IPR050699">
    <property type="entry name" value="RNA-DNA_Helicase"/>
</dbReference>
<accession>A0A6C0B5T0</accession>
<dbReference type="SMART" id="SM00487">
    <property type="entry name" value="DEXDc"/>
    <property type="match status" value="1"/>
</dbReference>
<dbReference type="SMART" id="SM00490">
    <property type="entry name" value="HELICc"/>
    <property type="match status" value="1"/>
</dbReference>
<evidence type="ECO:0000256" key="4">
    <source>
        <dbReference type="ARBA" id="ARBA00022840"/>
    </source>
</evidence>
<dbReference type="InterPro" id="IPR027417">
    <property type="entry name" value="P-loop_NTPase"/>
</dbReference>